<evidence type="ECO:0000313" key="13">
    <source>
        <dbReference type="Proteomes" id="UP000260665"/>
    </source>
</evidence>
<dbReference type="Pfam" id="PF01203">
    <property type="entry name" value="T2SSN"/>
    <property type="match status" value="1"/>
</dbReference>
<comment type="subcellular location">
    <subcellularLocation>
        <location evidence="1">Cell inner membrane</location>
    </subcellularLocation>
</comment>
<evidence type="ECO:0000256" key="8">
    <source>
        <dbReference type="ARBA" id="ARBA00022927"/>
    </source>
</evidence>
<dbReference type="InterPro" id="IPR022792">
    <property type="entry name" value="T2SS_protein-GspN"/>
</dbReference>
<comment type="caution">
    <text evidence="12">The sequence shown here is derived from an EMBL/GenBank/DDBJ whole genome shotgun (WGS) entry which is preliminary data.</text>
</comment>
<keyword evidence="13" id="KW-1185">Reference proteome</keyword>
<organism evidence="12 13">
    <name type="scientific">Rhodoferax lacus</name>
    <dbReference type="NCBI Taxonomy" id="2184758"/>
    <lineage>
        <taxon>Bacteria</taxon>
        <taxon>Pseudomonadati</taxon>
        <taxon>Pseudomonadota</taxon>
        <taxon>Betaproteobacteria</taxon>
        <taxon>Burkholderiales</taxon>
        <taxon>Comamonadaceae</taxon>
        <taxon>Rhodoferax</taxon>
    </lineage>
</organism>
<dbReference type="Proteomes" id="UP000260665">
    <property type="component" value="Unassembled WGS sequence"/>
</dbReference>
<evidence type="ECO:0000256" key="6">
    <source>
        <dbReference type="ARBA" id="ARBA00022519"/>
    </source>
</evidence>
<reference evidence="12 13" key="1">
    <citation type="submission" date="2018-05" db="EMBL/GenBank/DDBJ databases">
        <title>Rhodoferax soyangensis sp.nov., isolated from an oligotrophic freshwater lake.</title>
        <authorList>
            <person name="Park M."/>
        </authorList>
    </citation>
    <scope>NUCLEOTIDE SEQUENCE [LARGE SCALE GENOMIC DNA]</scope>
    <source>
        <strain evidence="12 13">IMCC26218</strain>
    </source>
</reference>
<keyword evidence="4" id="KW-0813">Transport</keyword>
<evidence type="ECO:0000256" key="10">
    <source>
        <dbReference type="ARBA" id="ARBA00030772"/>
    </source>
</evidence>
<evidence type="ECO:0000256" key="4">
    <source>
        <dbReference type="ARBA" id="ARBA00022448"/>
    </source>
</evidence>
<evidence type="ECO:0000256" key="7">
    <source>
        <dbReference type="ARBA" id="ARBA00022692"/>
    </source>
</evidence>
<dbReference type="AlphaFoldDB" id="A0A3E1R663"/>
<accession>A0A3E1R663</accession>
<dbReference type="GO" id="GO:0015627">
    <property type="term" value="C:type II protein secretion system complex"/>
    <property type="evidence" value="ECO:0007669"/>
    <property type="project" value="InterPro"/>
</dbReference>
<dbReference type="EMBL" id="QFZK01000028">
    <property type="protein sequence ID" value="RFO94868.1"/>
    <property type="molecule type" value="Genomic_DNA"/>
</dbReference>
<dbReference type="GO" id="GO:0005886">
    <property type="term" value="C:plasma membrane"/>
    <property type="evidence" value="ECO:0007669"/>
    <property type="project" value="UniProtKB-SubCell"/>
</dbReference>
<proteinExistence type="inferred from homology"/>
<comment type="similarity">
    <text evidence="2">Belongs to the GSP N family.</text>
</comment>
<evidence type="ECO:0000256" key="1">
    <source>
        <dbReference type="ARBA" id="ARBA00004533"/>
    </source>
</evidence>
<evidence type="ECO:0000256" key="5">
    <source>
        <dbReference type="ARBA" id="ARBA00022475"/>
    </source>
</evidence>
<feature type="transmembrane region" description="Helical" evidence="11">
    <location>
        <begin position="28"/>
        <end position="49"/>
    </location>
</feature>
<evidence type="ECO:0000256" key="9">
    <source>
        <dbReference type="ARBA" id="ARBA00023136"/>
    </source>
</evidence>
<keyword evidence="9 11" id="KW-0472">Membrane</keyword>
<gene>
    <name evidence="12" type="ORF">DIC66_21270</name>
</gene>
<evidence type="ECO:0000256" key="11">
    <source>
        <dbReference type="SAM" id="Phobius"/>
    </source>
</evidence>
<evidence type="ECO:0000256" key="2">
    <source>
        <dbReference type="ARBA" id="ARBA00007208"/>
    </source>
</evidence>
<keyword evidence="7 11" id="KW-0812">Transmembrane</keyword>
<keyword evidence="6" id="KW-0997">Cell inner membrane</keyword>
<name>A0A3E1R663_9BURK</name>
<keyword evidence="8" id="KW-0653">Protein transport</keyword>
<keyword evidence="5" id="KW-1003">Cell membrane</keyword>
<evidence type="ECO:0000256" key="3">
    <source>
        <dbReference type="ARBA" id="ARBA00021563"/>
    </source>
</evidence>
<evidence type="ECO:0000313" key="12">
    <source>
        <dbReference type="EMBL" id="RFO94868.1"/>
    </source>
</evidence>
<dbReference type="GO" id="GO:0015628">
    <property type="term" value="P:protein secretion by the type II secretion system"/>
    <property type="evidence" value="ECO:0007669"/>
    <property type="project" value="InterPro"/>
</dbReference>
<keyword evidence="11" id="KW-1133">Transmembrane helix</keyword>
<protein>
    <recommendedName>
        <fullName evidence="3">Type II secretion system protein N</fullName>
    </recommendedName>
    <alternativeName>
        <fullName evidence="10">General secretion pathway protein N</fullName>
    </alternativeName>
</protein>
<sequence length="280" mass="30291">MCASLERLQLLQYSTEVSKAADTSPDHWVWVGFALGAAVGLLLGILLFAPARWVKPVVEQWSDGHVLLVHGEGTVWQGSAQLVLSGGPGSRDSTRLPGQVSWGVTMQSGWVGLQLHAECCTESAIILHIMPDLRGWHAKMLPSVSIWPASLLAGLGYPWNSIQLKGSLYLSTDGFELSSIDRRLAFRGALTLLAPSVHSRISGTLPIGSYRLVLQGNGDTALLLDTLEGALQLSGGGHWEDSQLYMQVHARPIADDRTDLGDLLRLMSQYKGKLSFVMPG</sequence>